<proteinExistence type="predicted"/>
<dbReference type="GO" id="GO:0019354">
    <property type="term" value="P:siroheme biosynthetic process"/>
    <property type="evidence" value="ECO:0007669"/>
    <property type="project" value="InterPro"/>
</dbReference>
<dbReference type="Gene3D" id="3.30.160.110">
    <property type="entry name" value="Siroheme synthase, domain 2"/>
    <property type="match status" value="1"/>
</dbReference>
<comment type="caution">
    <text evidence="7">The sequence shown here is derived from an EMBL/GenBank/DDBJ whole genome shotgun (WGS) entry which is preliminary data.</text>
</comment>
<evidence type="ECO:0000256" key="1">
    <source>
        <dbReference type="ARBA" id="ARBA00005010"/>
    </source>
</evidence>
<sequence>MLPLFHDFADETVLVFGGGRVGCRKARFFAQEADVIVVGAAFVDELRVAAQIKAHLSPDDLPGWFDRASPALVVAATDDGALNETIEKEAEKRNILVNRADRHGNRGVGSVVVPATVRDGEVVAAVGTGGRSPALSKYLRQRIEPLLSRADAMAELTAEVRQELKNEGVPANVRRNAIRAVVESESVWDAIEHEQSERDSCGDFVGITARAKAERIVADVLNRD</sequence>
<protein>
    <recommendedName>
        <fullName evidence="2">precorrin-2 dehydrogenase</fullName>
        <ecNumber evidence="2">1.3.1.76</ecNumber>
    </recommendedName>
</protein>
<evidence type="ECO:0000256" key="3">
    <source>
        <dbReference type="ARBA" id="ARBA00023002"/>
    </source>
</evidence>
<dbReference type="GO" id="GO:0043115">
    <property type="term" value="F:precorrin-2 dehydrogenase activity"/>
    <property type="evidence" value="ECO:0007669"/>
    <property type="project" value="UniProtKB-EC"/>
</dbReference>
<dbReference type="Proteomes" id="UP001501729">
    <property type="component" value="Unassembled WGS sequence"/>
</dbReference>
<dbReference type="RefSeq" id="WP_227774916.1">
    <property type="nucleotide sequence ID" value="NZ_BAABKX010000001.1"/>
</dbReference>
<evidence type="ECO:0000256" key="2">
    <source>
        <dbReference type="ARBA" id="ARBA00012400"/>
    </source>
</evidence>
<evidence type="ECO:0000313" key="7">
    <source>
        <dbReference type="EMBL" id="GAA5040900.1"/>
    </source>
</evidence>
<name>A0AAV3UBK5_9EURY</name>
<comment type="catalytic activity">
    <reaction evidence="6">
        <text>precorrin-2 + NAD(+) = sirohydrochlorin + NADH + 2 H(+)</text>
        <dbReference type="Rhea" id="RHEA:15613"/>
        <dbReference type="ChEBI" id="CHEBI:15378"/>
        <dbReference type="ChEBI" id="CHEBI:57540"/>
        <dbReference type="ChEBI" id="CHEBI:57945"/>
        <dbReference type="ChEBI" id="CHEBI:58351"/>
        <dbReference type="ChEBI" id="CHEBI:58827"/>
        <dbReference type="EC" id="1.3.1.76"/>
    </reaction>
</comment>
<dbReference type="EC" id="1.3.1.76" evidence="2"/>
<dbReference type="Gene3D" id="3.40.50.720">
    <property type="entry name" value="NAD(P)-binding Rossmann-like Domain"/>
    <property type="match status" value="1"/>
</dbReference>
<dbReference type="Pfam" id="PF13241">
    <property type="entry name" value="NAD_binding_7"/>
    <property type="match status" value="1"/>
</dbReference>
<dbReference type="PANTHER" id="PTHR35330">
    <property type="entry name" value="SIROHEME BIOSYNTHESIS PROTEIN MET8"/>
    <property type="match status" value="1"/>
</dbReference>
<dbReference type="InterPro" id="IPR036291">
    <property type="entry name" value="NAD(P)-bd_dom_sf"/>
</dbReference>
<dbReference type="AlphaFoldDB" id="A0AAV3UBK5"/>
<dbReference type="SUPFAM" id="SSF51735">
    <property type="entry name" value="NAD(P)-binding Rossmann-fold domains"/>
    <property type="match status" value="1"/>
</dbReference>
<dbReference type="InterPro" id="IPR006367">
    <property type="entry name" value="Sirohaem_synthase_N"/>
</dbReference>
<evidence type="ECO:0000256" key="6">
    <source>
        <dbReference type="ARBA" id="ARBA00047561"/>
    </source>
</evidence>
<dbReference type="EMBL" id="BAABKX010000001">
    <property type="protein sequence ID" value="GAA5040900.1"/>
    <property type="molecule type" value="Genomic_DNA"/>
</dbReference>
<reference evidence="7 8" key="1">
    <citation type="journal article" date="2019" name="Int. J. Syst. Evol. Microbiol.">
        <title>The Global Catalogue of Microorganisms (GCM) 10K type strain sequencing project: providing services to taxonomists for standard genome sequencing and annotation.</title>
        <authorList>
            <consortium name="The Broad Institute Genomics Platform"/>
            <consortium name="The Broad Institute Genome Sequencing Center for Infectious Disease"/>
            <person name="Wu L."/>
            <person name="Ma J."/>
        </authorList>
    </citation>
    <scope>NUCLEOTIDE SEQUENCE [LARGE SCALE GENOMIC DNA]</scope>
    <source>
        <strain evidence="7 8">JCM 17504</strain>
    </source>
</reference>
<keyword evidence="8" id="KW-1185">Reference proteome</keyword>
<dbReference type="GO" id="GO:0004325">
    <property type="term" value="F:ferrochelatase activity"/>
    <property type="evidence" value="ECO:0007669"/>
    <property type="project" value="InterPro"/>
</dbReference>
<dbReference type="NCBIfam" id="TIGR01470">
    <property type="entry name" value="cysG_Nterm"/>
    <property type="match status" value="1"/>
</dbReference>
<evidence type="ECO:0000313" key="8">
    <source>
        <dbReference type="Proteomes" id="UP001501729"/>
    </source>
</evidence>
<organism evidence="7 8">
    <name type="scientific">Haladaptatus pallidirubidus</name>
    <dbReference type="NCBI Taxonomy" id="1008152"/>
    <lineage>
        <taxon>Archaea</taxon>
        <taxon>Methanobacteriati</taxon>
        <taxon>Methanobacteriota</taxon>
        <taxon>Stenosarchaea group</taxon>
        <taxon>Halobacteria</taxon>
        <taxon>Halobacteriales</taxon>
        <taxon>Haladaptataceae</taxon>
        <taxon>Haladaptatus</taxon>
    </lineage>
</organism>
<comment type="pathway">
    <text evidence="1">Porphyrin-containing compound metabolism; siroheme biosynthesis; sirohydrochlorin from precorrin-2: step 1/1.</text>
</comment>
<keyword evidence="3" id="KW-0560">Oxidoreductase</keyword>
<dbReference type="InterPro" id="IPR028161">
    <property type="entry name" value="Met8-like"/>
</dbReference>
<dbReference type="GeneID" id="68614921"/>
<keyword evidence="5" id="KW-0627">Porphyrin biosynthesis</keyword>
<gene>
    <name evidence="7" type="ORF">GCM10025751_02260</name>
</gene>
<keyword evidence="4" id="KW-0520">NAD</keyword>
<dbReference type="SUPFAM" id="SSF75615">
    <property type="entry name" value="Siroheme synthase middle domains-like"/>
    <property type="match status" value="1"/>
</dbReference>
<accession>A0AAV3UBK5</accession>
<evidence type="ECO:0000256" key="5">
    <source>
        <dbReference type="ARBA" id="ARBA00023244"/>
    </source>
</evidence>
<dbReference type="PANTHER" id="PTHR35330:SF1">
    <property type="entry name" value="SIROHEME BIOSYNTHESIS PROTEIN MET8"/>
    <property type="match status" value="1"/>
</dbReference>
<evidence type="ECO:0000256" key="4">
    <source>
        <dbReference type="ARBA" id="ARBA00023027"/>
    </source>
</evidence>